<dbReference type="Pfam" id="PF12840">
    <property type="entry name" value="HTH_20"/>
    <property type="match status" value="1"/>
</dbReference>
<evidence type="ECO:0000259" key="4">
    <source>
        <dbReference type="PROSITE" id="PS50987"/>
    </source>
</evidence>
<dbReference type="HOGENOM" id="CLU_097806_4_1_11"/>
<keyword evidence="6" id="KW-1185">Reference proteome</keyword>
<dbReference type="EMBL" id="AP010968">
    <property type="protein sequence ID" value="BAJ31609.1"/>
    <property type="molecule type" value="Genomic_DNA"/>
</dbReference>
<evidence type="ECO:0000256" key="1">
    <source>
        <dbReference type="ARBA" id="ARBA00023015"/>
    </source>
</evidence>
<keyword evidence="3" id="KW-0804">Transcription</keyword>
<dbReference type="STRING" id="452652.KSE_58390"/>
<evidence type="ECO:0000256" key="2">
    <source>
        <dbReference type="ARBA" id="ARBA00023125"/>
    </source>
</evidence>
<dbReference type="Proteomes" id="UP000007076">
    <property type="component" value="Chromosome"/>
</dbReference>
<organism evidence="5 6">
    <name type="scientific">Kitasatospora setae (strain ATCC 33774 / DSM 43861 / JCM 3304 / KCC A-0304 / NBRC 14216 / KM-6054)</name>
    <name type="common">Streptomyces setae</name>
    <dbReference type="NCBI Taxonomy" id="452652"/>
    <lineage>
        <taxon>Bacteria</taxon>
        <taxon>Bacillati</taxon>
        <taxon>Actinomycetota</taxon>
        <taxon>Actinomycetes</taxon>
        <taxon>Kitasatosporales</taxon>
        <taxon>Streptomycetaceae</taxon>
        <taxon>Kitasatospora</taxon>
    </lineage>
</organism>
<dbReference type="InterPro" id="IPR001845">
    <property type="entry name" value="HTH_ArsR_DNA-bd_dom"/>
</dbReference>
<name>E4N3X8_KITSK</name>
<dbReference type="CDD" id="cd00090">
    <property type="entry name" value="HTH_ARSR"/>
    <property type="match status" value="1"/>
</dbReference>
<keyword evidence="2" id="KW-0238">DNA-binding</keyword>
<feature type="domain" description="HTH arsR-type" evidence="4">
    <location>
        <begin position="5"/>
        <end position="98"/>
    </location>
</feature>
<evidence type="ECO:0000313" key="6">
    <source>
        <dbReference type="Proteomes" id="UP000007076"/>
    </source>
</evidence>
<accession>E4N3X8</accession>
<protein>
    <submittedName>
        <fullName evidence="5">Putative ArsR family transcriptional regulator</fullName>
    </submittedName>
</protein>
<dbReference type="RefSeq" id="WP_014138906.1">
    <property type="nucleotide sequence ID" value="NC_016109.1"/>
</dbReference>
<sequence>MGLRHPKTDQIRLEDVFAALSNPMRLQVVRVLAASGPVPCGSLLDGVPRSTLTHHWRVLREGGLIRQEAVGREYTLTLRRDDLEQRFPGLLDVVLRAAAVPEPG</sequence>
<dbReference type="InterPro" id="IPR036388">
    <property type="entry name" value="WH-like_DNA-bd_sf"/>
</dbReference>
<evidence type="ECO:0000313" key="5">
    <source>
        <dbReference type="EMBL" id="BAJ31609.1"/>
    </source>
</evidence>
<dbReference type="InterPro" id="IPR011991">
    <property type="entry name" value="ArsR-like_HTH"/>
</dbReference>
<gene>
    <name evidence="5" type="ordered locus">KSE_58390</name>
</gene>
<dbReference type="InterPro" id="IPR036390">
    <property type="entry name" value="WH_DNA-bd_sf"/>
</dbReference>
<dbReference type="SUPFAM" id="SSF46785">
    <property type="entry name" value="Winged helix' DNA-binding domain"/>
    <property type="match status" value="1"/>
</dbReference>
<dbReference type="KEGG" id="ksk:KSE_58390"/>
<dbReference type="SMART" id="SM00418">
    <property type="entry name" value="HTH_ARSR"/>
    <property type="match status" value="1"/>
</dbReference>
<dbReference type="AlphaFoldDB" id="E4N3X8"/>
<keyword evidence="1" id="KW-0805">Transcription regulation</keyword>
<dbReference type="PROSITE" id="PS50987">
    <property type="entry name" value="HTH_ARSR_2"/>
    <property type="match status" value="1"/>
</dbReference>
<proteinExistence type="predicted"/>
<dbReference type="GO" id="GO:0003700">
    <property type="term" value="F:DNA-binding transcription factor activity"/>
    <property type="evidence" value="ECO:0007669"/>
    <property type="project" value="InterPro"/>
</dbReference>
<evidence type="ECO:0000256" key="3">
    <source>
        <dbReference type="ARBA" id="ARBA00023163"/>
    </source>
</evidence>
<dbReference type="PANTHER" id="PTHR33154">
    <property type="entry name" value="TRANSCRIPTIONAL REGULATOR, ARSR FAMILY"/>
    <property type="match status" value="1"/>
</dbReference>
<dbReference type="PRINTS" id="PR00778">
    <property type="entry name" value="HTHARSR"/>
</dbReference>
<dbReference type="eggNOG" id="COG0640">
    <property type="taxonomic scope" value="Bacteria"/>
</dbReference>
<dbReference type="InterPro" id="IPR051081">
    <property type="entry name" value="HTH_MetalResp_TranReg"/>
</dbReference>
<dbReference type="PANTHER" id="PTHR33154:SF12">
    <property type="entry name" value="TRANSCRIPTIONAL REGULATORY PROTEIN"/>
    <property type="match status" value="1"/>
</dbReference>
<dbReference type="Gene3D" id="1.10.10.10">
    <property type="entry name" value="Winged helix-like DNA-binding domain superfamily/Winged helix DNA-binding domain"/>
    <property type="match status" value="1"/>
</dbReference>
<dbReference type="GO" id="GO:0003677">
    <property type="term" value="F:DNA binding"/>
    <property type="evidence" value="ECO:0007669"/>
    <property type="project" value="UniProtKB-KW"/>
</dbReference>
<reference evidence="5 6" key="1">
    <citation type="journal article" date="2010" name="DNA Res.">
        <title>Genome sequence of Kitasatospora setae NBRC 14216T: an evolutionary snapshot of the family Streptomycetaceae.</title>
        <authorList>
            <person name="Ichikawa N."/>
            <person name="Oguchi A."/>
            <person name="Ikeda H."/>
            <person name="Ishikawa J."/>
            <person name="Kitani S."/>
            <person name="Watanabe Y."/>
            <person name="Nakamura S."/>
            <person name="Katano Y."/>
            <person name="Kishi E."/>
            <person name="Sasagawa M."/>
            <person name="Ankai A."/>
            <person name="Fukui S."/>
            <person name="Hashimoto Y."/>
            <person name="Kamata S."/>
            <person name="Otoguro M."/>
            <person name="Tanikawa S."/>
            <person name="Nihira T."/>
            <person name="Horinouchi S."/>
            <person name="Ohnishi Y."/>
            <person name="Hayakawa M."/>
            <person name="Kuzuyama T."/>
            <person name="Arisawa A."/>
            <person name="Nomoto F."/>
            <person name="Miura H."/>
            <person name="Takahashi Y."/>
            <person name="Fujita N."/>
        </authorList>
    </citation>
    <scope>NUCLEOTIDE SEQUENCE [LARGE SCALE GENOMIC DNA]</scope>
    <source>
        <strain evidence="6">ATCC 33774 / DSM 43861 / JCM 3304 / KCC A-0304 / NBRC 14216 / KM-6054</strain>
    </source>
</reference>
<dbReference type="PATRIC" id="fig|452652.3.peg.5848"/>